<dbReference type="InterPro" id="IPR008928">
    <property type="entry name" value="6-hairpin_glycosidase_sf"/>
</dbReference>
<dbReference type="PANTHER" id="PTHR33886:SF8">
    <property type="entry name" value="UNSATURATED RHAMNOGALACTURONAN HYDROLASE (EUROFUNG)"/>
    <property type="match status" value="1"/>
</dbReference>
<evidence type="ECO:0000256" key="1">
    <source>
        <dbReference type="ARBA" id="ARBA00022801"/>
    </source>
</evidence>
<reference evidence="2 3" key="1">
    <citation type="submission" date="2018-08" db="EMBL/GenBank/DDBJ databases">
        <title>A genome reference for cultivated species of the human gut microbiota.</title>
        <authorList>
            <person name="Zou Y."/>
            <person name="Xue W."/>
            <person name="Luo G."/>
        </authorList>
    </citation>
    <scope>NUCLEOTIDE SEQUENCE [LARGE SCALE GENOMIC DNA]</scope>
    <source>
        <strain evidence="2 3">AM40-30BH</strain>
    </source>
</reference>
<dbReference type="Gene3D" id="1.50.10.10">
    <property type="match status" value="1"/>
</dbReference>
<dbReference type="Pfam" id="PF07470">
    <property type="entry name" value="Glyco_hydro_88"/>
    <property type="match status" value="1"/>
</dbReference>
<dbReference type="InterPro" id="IPR012341">
    <property type="entry name" value="6hp_glycosidase-like_sf"/>
</dbReference>
<dbReference type="Proteomes" id="UP000284379">
    <property type="component" value="Unassembled WGS sequence"/>
</dbReference>
<dbReference type="EMBL" id="QSGO01000014">
    <property type="protein sequence ID" value="RHB33750.1"/>
    <property type="molecule type" value="Genomic_DNA"/>
</dbReference>
<proteinExistence type="predicted"/>
<dbReference type="PANTHER" id="PTHR33886">
    <property type="entry name" value="UNSATURATED RHAMNOGALACTURONAN HYDROLASE (EUROFUNG)"/>
    <property type="match status" value="1"/>
</dbReference>
<comment type="caution">
    <text evidence="2">The sequence shown here is derived from an EMBL/GenBank/DDBJ whole genome shotgun (WGS) entry which is preliminary data.</text>
</comment>
<protein>
    <submittedName>
        <fullName evidence="2">Glycosyl hydrolase</fullName>
    </submittedName>
</protein>
<dbReference type="InterPro" id="IPR052043">
    <property type="entry name" value="PolySaccharide_Degr_Enz"/>
</dbReference>
<dbReference type="SUPFAM" id="SSF48208">
    <property type="entry name" value="Six-hairpin glycosidases"/>
    <property type="match status" value="1"/>
</dbReference>
<dbReference type="GO" id="GO:0016787">
    <property type="term" value="F:hydrolase activity"/>
    <property type="evidence" value="ECO:0007669"/>
    <property type="project" value="UniProtKB-KW"/>
</dbReference>
<evidence type="ECO:0000313" key="3">
    <source>
        <dbReference type="Proteomes" id="UP000284379"/>
    </source>
</evidence>
<keyword evidence="1 2" id="KW-0378">Hydrolase</keyword>
<sequence>MKKYAKSIWVWIILGIFLPVCHAQECLTKFPEECNPERIGLKLAERFLASGHMSPRLISYPEVCTWYGALRFADVTNNKELQDRLEARFQPLYTTEKHLFPKKNHVDFNMFGSLPLELYNLTKNVKYYDLGMSYADAQWELPEDATPEQRAYAARGLSWQTRMWIDDMYMITILQSKAYQVTGDSKYMDRAAKEMVAYLDSIQQPNGLFYHAPDVPFYWARGNGWFAVGMAEMLSYLPEKHPDRPRILKGYLKMMETLKNYQNPQGTWYQLIDKSDIWVETSGSAMFVYAMIQGVRNGWLDVNVYGSVARKGWTGLVPYINADGDVTEVCKGTGKKNDEQYYYDRPRIVGDFHGQAPMLWCAYSLTEVNR</sequence>
<evidence type="ECO:0000313" key="2">
    <source>
        <dbReference type="EMBL" id="RHB33750.1"/>
    </source>
</evidence>
<organism evidence="2 3">
    <name type="scientific">Bacteroides nordii</name>
    <dbReference type="NCBI Taxonomy" id="291645"/>
    <lineage>
        <taxon>Bacteria</taxon>
        <taxon>Pseudomonadati</taxon>
        <taxon>Bacteroidota</taxon>
        <taxon>Bacteroidia</taxon>
        <taxon>Bacteroidales</taxon>
        <taxon>Bacteroidaceae</taxon>
        <taxon>Bacteroides</taxon>
    </lineage>
</organism>
<dbReference type="GO" id="GO:0005975">
    <property type="term" value="P:carbohydrate metabolic process"/>
    <property type="evidence" value="ECO:0007669"/>
    <property type="project" value="InterPro"/>
</dbReference>
<dbReference type="AlphaFoldDB" id="A0A413VJI0"/>
<gene>
    <name evidence="2" type="ORF">DW888_15525</name>
</gene>
<accession>A0A413VJI0</accession>
<dbReference type="InterPro" id="IPR010905">
    <property type="entry name" value="Glyco_hydro_88"/>
</dbReference>
<dbReference type="RefSeq" id="WP_122201923.1">
    <property type="nucleotide sequence ID" value="NZ_CABJFV010000014.1"/>
</dbReference>
<name>A0A413VJI0_9BACE</name>